<feature type="compositionally biased region" description="Pro residues" evidence="1">
    <location>
        <begin position="150"/>
        <end position="164"/>
    </location>
</feature>
<feature type="region of interest" description="Disordered" evidence="1">
    <location>
        <begin position="457"/>
        <end position="481"/>
    </location>
</feature>
<dbReference type="CDD" id="cd00093">
    <property type="entry name" value="HTH_XRE"/>
    <property type="match status" value="1"/>
</dbReference>
<comment type="caution">
    <text evidence="3">The sequence shown here is derived from an EMBL/GenBank/DDBJ whole genome shotgun (WGS) entry which is preliminary data.</text>
</comment>
<sequence>MSDGTDGSGFAELLRELKNRSGHSYGTLAKRLHMSTSTLHRYCNGDAVPTDYAPVERLARLCKATPRELVELHRRWVLADAGRGRKGAEPEPARDERASAPEPVSAPEPGPAPAPGPEPASGSEAAPEAESEGAPEARSEAASEAGPALGPRPAPAVGPEPVPAERPAQVTAPRPRRIRRPVLLAALAVTALLGGVVGALNLPSGDGQQDGKRATAHVGAAARETVPTAGAPRSPKPHGSPSRHASPSPKAPAAKHPTPSGSAPADKPSAAPPERTAATPPLTVTTHPYSWQSPCSQHYLIDRPPTAVAPPPLEQDAPAWVDVHQAVSSGEQYVTFTVQGTGEDTVVLEKLSVRMAGKRSPLAWNDYAMGYPGVGCGGGVPTRSFTVALDAMRPAPVPEAGSRNFPFRVSQSDPEVFHVTADASAYDVSWYLELSWSSGNRHGTLVVDDAGRPFRTSGNNGRPAYAFPLGGRKWQPAADAD</sequence>
<evidence type="ECO:0000256" key="1">
    <source>
        <dbReference type="SAM" id="MobiDB-lite"/>
    </source>
</evidence>
<feature type="region of interest" description="Disordered" evidence="1">
    <location>
        <begin position="82"/>
        <end position="174"/>
    </location>
</feature>
<dbReference type="Gene3D" id="1.10.260.40">
    <property type="entry name" value="lambda repressor-like DNA-binding domains"/>
    <property type="match status" value="1"/>
</dbReference>
<dbReference type="EMBL" id="BAAAOQ010000018">
    <property type="protein sequence ID" value="GAA2200842.1"/>
    <property type="molecule type" value="Genomic_DNA"/>
</dbReference>
<feature type="region of interest" description="Disordered" evidence="1">
    <location>
        <begin position="202"/>
        <end position="281"/>
    </location>
</feature>
<feature type="domain" description="HTH cro/C1-type" evidence="2">
    <location>
        <begin position="13"/>
        <end position="72"/>
    </location>
</feature>
<feature type="compositionally biased region" description="Low complexity" evidence="1">
    <location>
        <begin position="240"/>
        <end position="281"/>
    </location>
</feature>
<evidence type="ECO:0000259" key="2">
    <source>
        <dbReference type="SMART" id="SM00530"/>
    </source>
</evidence>
<proteinExistence type="predicted"/>
<evidence type="ECO:0000313" key="4">
    <source>
        <dbReference type="Proteomes" id="UP001501391"/>
    </source>
</evidence>
<evidence type="ECO:0000313" key="3">
    <source>
        <dbReference type="EMBL" id="GAA2200842.1"/>
    </source>
</evidence>
<gene>
    <name evidence="3" type="ORF">GCM10009787_53380</name>
</gene>
<reference evidence="3 4" key="1">
    <citation type="journal article" date="2019" name="Int. J. Syst. Evol. Microbiol.">
        <title>The Global Catalogue of Microorganisms (GCM) 10K type strain sequencing project: providing services to taxonomists for standard genome sequencing and annotation.</title>
        <authorList>
            <consortium name="The Broad Institute Genomics Platform"/>
            <consortium name="The Broad Institute Genome Sequencing Center for Infectious Disease"/>
            <person name="Wu L."/>
            <person name="Ma J."/>
        </authorList>
    </citation>
    <scope>NUCLEOTIDE SEQUENCE [LARGE SCALE GENOMIC DNA]</scope>
    <source>
        <strain evidence="3 4">JCM 14924</strain>
    </source>
</reference>
<dbReference type="Proteomes" id="UP001501391">
    <property type="component" value="Unassembled WGS sequence"/>
</dbReference>
<organism evidence="3 4">
    <name type="scientific">Streptomyces bangladeshensis</name>
    <dbReference type="NCBI Taxonomy" id="295352"/>
    <lineage>
        <taxon>Bacteria</taxon>
        <taxon>Bacillati</taxon>
        <taxon>Actinomycetota</taxon>
        <taxon>Actinomycetes</taxon>
        <taxon>Kitasatosporales</taxon>
        <taxon>Streptomycetaceae</taxon>
        <taxon>Streptomyces</taxon>
    </lineage>
</organism>
<feature type="compositionally biased region" description="Basic and acidic residues" evidence="1">
    <location>
        <begin position="82"/>
        <end position="99"/>
    </location>
</feature>
<name>A0ABN3BVI4_9ACTN</name>
<dbReference type="SUPFAM" id="SSF47413">
    <property type="entry name" value="lambda repressor-like DNA-binding domains"/>
    <property type="match status" value="1"/>
</dbReference>
<dbReference type="SMART" id="SM00530">
    <property type="entry name" value="HTH_XRE"/>
    <property type="match status" value="1"/>
</dbReference>
<feature type="compositionally biased region" description="Pro residues" evidence="1">
    <location>
        <begin position="104"/>
        <end position="118"/>
    </location>
</feature>
<dbReference type="InterPro" id="IPR010982">
    <property type="entry name" value="Lambda_DNA-bd_dom_sf"/>
</dbReference>
<keyword evidence="4" id="KW-1185">Reference proteome</keyword>
<dbReference type="Pfam" id="PF13560">
    <property type="entry name" value="HTH_31"/>
    <property type="match status" value="1"/>
</dbReference>
<dbReference type="InterPro" id="IPR001387">
    <property type="entry name" value="Cro/C1-type_HTH"/>
</dbReference>
<protein>
    <submittedName>
        <fullName evidence="3">Helix-turn-helix transcriptional regulator</fullName>
    </submittedName>
</protein>
<accession>A0ABN3BVI4</accession>